<dbReference type="GO" id="GO:0016887">
    <property type="term" value="F:ATP hydrolysis activity"/>
    <property type="evidence" value="ECO:0007669"/>
    <property type="project" value="InterPro"/>
</dbReference>
<dbReference type="PROSITE" id="PS50893">
    <property type="entry name" value="ABC_TRANSPORTER_2"/>
    <property type="match status" value="1"/>
</dbReference>
<dbReference type="PANTHER" id="PTHR43166:SF6">
    <property type="entry name" value="PHOSPHONATES IMPORT ATP-BINDING PROTEIN PHNC"/>
    <property type="match status" value="1"/>
</dbReference>
<dbReference type="InterPro" id="IPR017871">
    <property type="entry name" value="ABC_transporter-like_CS"/>
</dbReference>
<evidence type="ECO:0000259" key="8">
    <source>
        <dbReference type="PROSITE" id="PS50893"/>
    </source>
</evidence>
<dbReference type="Pfam" id="PF00005">
    <property type="entry name" value="ABC_tran"/>
    <property type="match status" value="2"/>
</dbReference>
<comment type="caution">
    <text evidence="9">The sequence shown here is derived from an EMBL/GenBank/DDBJ whole genome shotgun (WGS) entry which is preliminary data.</text>
</comment>
<dbReference type="AlphaFoldDB" id="A0A4R0XV03"/>
<keyword evidence="10" id="KW-1185">Reference proteome</keyword>
<evidence type="ECO:0000313" key="10">
    <source>
        <dbReference type="Proteomes" id="UP000294192"/>
    </source>
</evidence>
<evidence type="ECO:0000256" key="5">
    <source>
        <dbReference type="ARBA" id="ARBA00022967"/>
    </source>
</evidence>
<evidence type="ECO:0000256" key="2">
    <source>
        <dbReference type="ARBA" id="ARBA00022475"/>
    </source>
</evidence>
<keyword evidence="4" id="KW-0067">ATP-binding</keyword>
<keyword evidence="3" id="KW-0547">Nucleotide-binding</keyword>
<reference evidence="9 10" key="1">
    <citation type="submission" date="2018-02" db="EMBL/GenBank/DDBJ databases">
        <title>Mycoplasma marinum and Mycoplasma todarodis sp. nov., moderately halophilic and psychrotolerant mycoplasmas isolated from cephalopods.</title>
        <authorList>
            <person name="Viver T."/>
        </authorList>
    </citation>
    <scope>NUCLEOTIDE SEQUENCE [LARGE SCALE GENOMIC DNA]</scope>
    <source>
        <strain evidence="9 10">PE</strain>
    </source>
</reference>
<dbReference type="EMBL" id="PSZO01000023">
    <property type="protein sequence ID" value="TCG10731.1"/>
    <property type="molecule type" value="Genomic_DNA"/>
</dbReference>
<keyword evidence="5" id="KW-1278">Translocase</keyword>
<dbReference type="InterPro" id="IPR003439">
    <property type="entry name" value="ABC_transporter-like_ATP-bd"/>
</dbReference>
<dbReference type="PROSITE" id="PS00211">
    <property type="entry name" value="ABC_TRANSPORTER_1"/>
    <property type="match status" value="1"/>
</dbReference>
<dbReference type="InterPro" id="IPR027417">
    <property type="entry name" value="P-loop_NTPase"/>
</dbReference>
<dbReference type="OrthoDB" id="389713at2"/>
<keyword evidence="2" id="KW-1003">Cell membrane</keyword>
<proteinExistence type="predicted"/>
<accession>A0A4R0XV03</accession>
<feature type="domain" description="ABC transporter" evidence="8">
    <location>
        <begin position="7"/>
        <end position="420"/>
    </location>
</feature>
<dbReference type="PANTHER" id="PTHR43166">
    <property type="entry name" value="AMINO ACID IMPORT ATP-BINDING PROTEIN"/>
    <property type="match status" value="1"/>
</dbReference>
<evidence type="ECO:0000256" key="6">
    <source>
        <dbReference type="ARBA" id="ARBA00023136"/>
    </source>
</evidence>
<protein>
    <recommendedName>
        <fullName evidence="8">ABC transporter domain-containing protein</fullName>
    </recommendedName>
</protein>
<sequence length="440" mass="50598">MNHKWNIEFENASLVYPNGKEALKNINLKINEGEMVAIIGLSGAGKTTLLKTINKLQDITSGNLFVGDRTNEAIENYKNKKDIYKESKITLQKFATENELTEERVKILLSDLKNEIKNREVAKKKRKKVIDNLKQELILLNEQYSKTIKEFNSKKIAAPYLIQIKEKKQKIQKENTRHLKKNSILNKKIENYEKQVVICEKWQENKEFINKELIERFKKKVEFYKSEYLSAKKSKPYYKVRDLSGIAARQYKSNIGMVFQRYNLIYKASVINNALSGRLGKMPWWRAISGIWSKKDKEIAFKALADVGILEAAYSRAEDLSGGQMQRVALARTISQGARLFLADEPVGALDPIMAKTVMDSFLDINKKTNKTIIMNLHHVDLALMYADRIIGIKEGNVVYDGKSVDVNLGVLKKIYGNKLEGFDAHELNEIMRKRKGIKK</sequence>
<organism evidence="9 10">
    <name type="scientific">Mycoplasma marinum</name>
    <dbReference type="NCBI Taxonomy" id="1937190"/>
    <lineage>
        <taxon>Bacteria</taxon>
        <taxon>Bacillati</taxon>
        <taxon>Mycoplasmatota</taxon>
        <taxon>Mollicutes</taxon>
        <taxon>Mycoplasmataceae</taxon>
        <taxon>Mycoplasma</taxon>
    </lineage>
</organism>
<evidence type="ECO:0000256" key="1">
    <source>
        <dbReference type="ARBA" id="ARBA00022448"/>
    </source>
</evidence>
<gene>
    <name evidence="9" type="ORF">C4B24_04055</name>
</gene>
<name>A0A4R0XV03_9MOLU</name>
<dbReference type="GO" id="GO:0005524">
    <property type="term" value="F:ATP binding"/>
    <property type="evidence" value="ECO:0007669"/>
    <property type="project" value="UniProtKB-KW"/>
</dbReference>
<dbReference type="SUPFAM" id="SSF52540">
    <property type="entry name" value="P-loop containing nucleoside triphosphate hydrolases"/>
    <property type="match status" value="2"/>
</dbReference>
<dbReference type="SMART" id="SM00382">
    <property type="entry name" value="AAA"/>
    <property type="match status" value="1"/>
</dbReference>
<keyword evidence="6" id="KW-0472">Membrane</keyword>
<keyword evidence="7" id="KW-0175">Coiled coil</keyword>
<evidence type="ECO:0000256" key="7">
    <source>
        <dbReference type="SAM" id="Coils"/>
    </source>
</evidence>
<dbReference type="Gene3D" id="3.40.50.300">
    <property type="entry name" value="P-loop containing nucleotide triphosphate hydrolases"/>
    <property type="match status" value="2"/>
</dbReference>
<keyword evidence="1" id="KW-0813">Transport</keyword>
<feature type="coiled-coil region" evidence="7">
    <location>
        <begin position="123"/>
        <end position="150"/>
    </location>
</feature>
<evidence type="ECO:0000256" key="3">
    <source>
        <dbReference type="ARBA" id="ARBA00022741"/>
    </source>
</evidence>
<evidence type="ECO:0000256" key="4">
    <source>
        <dbReference type="ARBA" id="ARBA00022840"/>
    </source>
</evidence>
<dbReference type="Proteomes" id="UP000294192">
    <property type="component" value="Unassembled WGS sequence"/>
</dbReference>
<evidence type="ECO:0000313" key="9">
    <source>
        <dbReference type="EMBL" id="TCG10731.1"/>
    </source>
</evidence>
<dbReference type="InterPro" id="IPR050086">
    <property type="entry name" value="MetN_ABC_transporter-like"/>
</dbReference>
<dbReference type="InterPro" id="IPR003593">
    <property type="entry name" value="AAA+_ATPase"/>
</dbReference>